<dbReference type="Pfam" id="PF00535">
    <property type="entry name" value="Glycos_transf_2"/>
    <property type="match status" value="1"/>
</dbReference>
<accession>A0A1G2AQ29</accession>
<protein>
    <recommendedName>
        <fullName evidence="1">Glycosyltransferase 2-like domain-containing protein</fullName>
    </recommendedName>
</protein>
<dbReference type="SUPFAM" id="SSF53448">
    <property type="entry name" value="Nucleotide-diphospho-sugar transferases"/>
    <property type="match status" value="1"/>
</dbReference>
<dbReference type="Proteomes" id="UP000177165">
    <property type="component" value="Unassembled WGS sequence"/>
</dbReference>
<dbReference type="PANTHER" id="PTHR43179:SF7">
    <property type="entry name" value="RHAMNOSYLTRANSFERASE WBBL"/>
    <property type="match status" value="1"/>
</dbReference>
<reference evidence="2 3" key="1">
    <citation type="journal article" date="2016" name="Nat. Commun.">
        <title>Thousands of microbial genomes shed light on interconnected biogeochemical processes in an aquifer system.</title>
        <authorList>
            <person name="Anantharaman K."/>
            <person name="Brown C.T."/>
            <person name="Hug L.A."/>
            <person name="Sharon I."/>
            <person name="Castelle C.J."/>
            <person name="Probst A.J."/>
            <person name="Thomas B.C."/>
            <person name="Singh A."/>
            <person name="Wilkins M.J."/>
            <person name="Karaoz U."/>
            <person name="Brodie E.L."/>
            <person name="Williams K.H."/>
            <person name="Hubbard S.S."/>
            <person name="Banfield J.F."/>
        </authorList>
    </citation>
    <scope>NUCLEOTIDE SEQUENCE [LARGE SCALE GENOMIC DNA]</scope>
</reference>
<dbReference type="EMBL" id="MHKB01000011">
    <property type="protein sequence ID" value="OGY78991.1"/>
    <property type="molecule type" value="Genomic_DNA"/>
</dbReference>
<evidence type="ECO:0000313" key="2">
    <source>
        <dbReference type="EMBL" id="OGY78991.1"/>
    </source>
</evidence>
<dbReference type="InterPro" id="IPR001173">
    <property type="entry name" value="Glyco_trans_2-like"/>
</dbReference>
<feature type="domain" description="Glycosyltransferase 2-like" evidence="1">
    <location>
        <begin position="7"/>
        <end position="190"/>
    </location>
</feature>
<dbReference type="CDD" id="cd04186">
    <property type="entry name" value="GT_2_like_c"/>
    <property type="match status" value="1"/>
</dbReference>
<name>A0A1G2AQ29_9BACT</name>
<dbReference type="InterPro" id="IPR029044">
    <property type="entry name" value="Nucleotide-diphossugar_trans"/>
</dbReference>
<comment type="caution">
    <text evidence="2">The sequence shown here is derived from an EMBL/GenBank/DDBJ whole genome shotgun (WGS) entry which is preliminary data.</text>
</comment>
<dbReference type="PANTHER" id="PTHR43179">
    <property type="entry name" value="RHAMNOSYLTRANSFERASE WBBL"/>
    <property type="match status" value="1"/>
</dbReference>
<organism evidence="2 3">
    <name type="scientific">Candidatus Kerfeldbacteria bacterium RIFCSPHIGHO2_02_FULL_42_14</name>
    <dbReference type="NCBI Taxonomy" id="1798540"/>
    <lineage>
        <taxon>Bacteria</taxon>
        <taxon>Candidatus Kerfeldiibacteriota</taxon>
    </lineage>
</organism>
<evidence type="ECO:0000259" key="1">
    <source>
        <dbReference type="Pfam" id="PF00535"/>
    </source>
</evidence>
<proteinExistence type="predicted"/>
<sequence length="346" mass="40921">MDFCKVSIIIVTYNSARYIRPLLASIVAQTEKSIEVIVVDNASQDETVAVLEKEYTQTVRVIKNPTNDWFSKGYNRGIRESHGEYVLICNHDVILMPDFLEKLLQRIESDPKIACVGGKVLKFPQKDMEFTYDLARLNSLRGYFKIDTTGIQVFRNRRFIDRGESEEDRGQYNREEEVFGFSGALVLLRRAALETVKFEEEYFDEDMIAYKEDVDMAWRLRHAGFTVWYVAKALAYHNRRVSRDTGLGMLATIQNRRGKFHKDSFFSYKNHWHVLIKNDTFANFFKDSLFIFWYELRKFIYILCFEPHTLAAIPQFFREFPRMRKKRSVIFSNSKLSNASIRRWFL</sequence>
<dbReference type="Gene3D" id="3.90.550.10">
    <property type="entry name" value="Spore Coat Polysaccharide Biosynthesis Protein SpsA, Chain A"/>
    <property type="match status" value="1"/>
</dbReference>
<evidence type="ECO:0000313" key="3">
    <source>
        <dbReference type="Proteomes" id="UP000177165"/>
    </source>
</evidence>
<dbReference type="STRING" id="1798540.A3B74_03840"/>
<gene>
    <name evidence="2" type="ORF">A3B74_03840</name>
</gene>
<dbReference type="AlphaFoldDB" id="A0A1G2AQ29"/>